<dbReference type="InterPro" id="IPR000719">
    <property type="entry name" value="Prot_kinase_dom"/>
</dbReference>
<dbReference type="SMART" id="SM00252">
    <property type="entry name" value="SH2"/>
    <property type="match status" value="1"/>
</dbReference>
<keyword evidence="7" id="KW-0727">SH2 domain</keyword>
<dbReference type="SUPFAM" id="SSF55550">
    <property type="entry name" value="SH2 domain"/>
    <property type="match status" value="1"/>
</dbReference>
<dbReference type="Pfam" id="PF00017">
    <property type="entry name" value="SH2"/>
    <property type="match status" value="1"/>
</dbReference>
<evidence type="ECO:0000256" key="8">
    <source>
        <dbReference type="PROSITE-ProRule" id="PRU10141"/>
    </source>
</evidence>
<dbReference type="InterPro" id="IPR011009">
    <property type="entry name" value="Kinase-like_dom_sf"/>
</dbReference>
<evidence type="ECO:0000256" key="1">
    <source>
        <dbReference type="ARBA" id="ARBA00022679"/>
    </source>
</evidence>
<dbReference type="AlphaFoldDB" id="A0AAN5D1A8"/>
<accession>A0AAN5D1A8</accession>
<evidence type="ECO:0000256" key="6">
    <source>
        <dbReference type="ARBA" id="ARBA00051245"/>
    </source>
</evidence>
<feature type="non-terminal residue" evidence="12">
    <location>
        <position position="1"/>
    </location>
</feature>
<dbReference type="SMART" id="SM00219">
    <property type="entry name" value="TyrKc"/>
    <property type="match status" value="1"/>
</dbReference>
<dbReference type="PROSITE" id="PS00109">
    <property type="entry name" value="PROTEIN_KINASE_TYR"/>
    <property type="match status" value="1"/>
</dbReference>
<dbReference type="PRINTS" id="PR00401">
    <property type="entry name" value="SH2DOMAIN"/>
</dbReference>
<dbReference type="Proteomes" id="UP001328107">
    <property type="component" value="Unassembled WGS sequence"/>
</dbReference>
<dbReference type="FunFam" id="3.30.505.10:FF:000051">
    <property type="entry name" value="Tyrosine-protein kinase"/>
    <property type="match status" value="1"/>
</dbReference>
<gene>
    <name evidence="12" type="ORF">PMAYCL1PPCAC_24205</name>
</gene>
<evidence type="ECO:0000259" key="11">
    <source>
        <dbReference type="PROSITE" id="PS50011"/>
    </source>
</evidence>
<dbReference type="InterPro" id="IPR035849">
    <property type="entry name" value="Fes/Fps/Fer_SH2"/>
</dbReference>
<name>A0AAN5D1A8_9BILA</name>
<keyword evidence="3 9" id="KW-0418">Kinase</keyword>
<keyword evidence="1 9" id="KW-0808">Transferase</keyword>
<evidence type="ECO:0000313" key="12">
    <source>
        <dbReference type="EMBL" id="GMR54010.1"/>
    </source>
</evidence>
<dbReference type="GO" id="GO:0004715">
    <property type="term" value="F:non-membrane spanning protein tyrosine kinase activity"/>
    <property type="evidence" value="ECO:0007669"/>
    <property type="project" value="UniProtKB-EC"/>
</dbReference>
<evidence type="ECO:0000256" key="3">
    <source>
        <dbReference type="ARBA" id="ARBA00022777"/>
    </source>
</evidence>
<dbReference type="Pfam" id="PF07714">
    <property type="entry name" value="PK_Tyr_Ser-Thr"/>
    <property type="match status" value="1"/>
</dbReference>
<comment type="similarity">
    <text evidence="9">Belongs to the protein kinase superfamily. Tyr protein kinase family.</text>
</comment>
<dbReference type="FunFam" id="3.30.200.20:FF:000518">
    <property type="entry name" value="Tyrosine-protein kinase"/>
    <property type="match status" value="1"/>
</dbReference>
<dbReference type="Gene3D" id="3.30.505.10">
    <property type="entry name" value="SH2 domain"/>
    <property type="match status" value="1"/>
</dbReference>
<feature type="binding site" evidence="8">
    <location>
        <position position="154"/>
    </location>
    <ligand>
        <name>ATP</name>
        <dbReference type="ChEBI" id="CHEBI:30616"/>
    </ligand>
</feature>
<evidence type="ECO:0000256" key="5">
    <source>
        <dbReference type="ARBA" id="ARBA00023137"/>
    </source>
</evidence>
<feature type="domain" description="Protein kinase" evidence="11">
    <location>
        <begin position="121"/>
        <end position="309"/>
    </location>
</feature>
<protein>
    <recommendedName>
        <fullName evidence="9">Tyrosine-protein kinase</fullName>
        <ecNumber evidence="9">2.7.10.2</ecNumber>
    </recommendedName>
</protein>
<evidence type="ECO:0000259" key="10">
    <source>
        <dbReference type="PROSITE" id="PS50001"/>
    </source>
</evidence>
<dbReference type="Gene3D" id="3.30.200.20">
    <property type="entry name" value="Phosphorylase Kinase, domain 1"/>
    <property type="match status" value="1"/>
</dbReference>
<dbReference type="SUPFAM" id="SSF56112">
    <property type="entry name" value="Protein kinase-like (PK-like)"/>
    <property type="match status" value="1"/>
</dbReference>
<evidence type="ECO:0000256" key="7">
    <source>
        <dbReference type="PROSITE-ProRule" id="PRU00191"/>
    </source>
</evidence>
<dbReference type="EMBL" id="BTRK01000005">
    <property type="protein sequence ID" value="GMR54010.1"/>
    <property type="molecule type" value="Genomic_DNA"/>
</dbReference>
<dbReference type="InterPro" id="IPR036860">
    <property type="entry name" value="SH2_dom_sf"/>
</dbReference>
<sequence length="309" mass="35256">QMVDANLSAAPWYHGLLPREDIKQLLRNEGDFLVRMSEPKEPGRREFVLSVMFDAKADAIKHFVINRSCSGKYSIDKEAFDSVNDLVKHYVDTKQSLSSNYKCLISRPTTRRSWQLDHVDIESTKKLGEGAFGEVHKGTLKLKKGGKKVDVAIKLAKLDVMTKEQIKDIMREARLMRDFNHPNVVRLYGVAATQEPLMLVMELASNGALDSYLQKNECPLEKKMEMCTQSAWGIQYLHEKNCLHRDIASRNCLYGDGKVKISDFGLSRIGATYQMNPKCRVPIRWLAPETLRTAMYSQKTDVWSFGIMC</sequence>
<dbReference type="PANTHER" id="PTHR24418">
    <property type="entry name" value="TYROSINE-PROTEIN KINASE"/>
    <property type="match status" value="1"/>
</dbReference>
<comment type="catalytic activity">
    <reaction evidence="6 9">
        <text>L-tyrosyl-[protein] + ATP = O-phospho-L-tyrosyl-[protein] + ADP + H(+)</text>
        <dbReference type="Rhea" id="RHEA:10596"/>
        <dbReference type="Rhea" id="RHEA-COMP:10136"/>
        <dbReference type="Rhea" id="RHEA-COMP:20101"/>
        <dbReference type="ChEBI" id="CHEBI:15378"/>
        <dbReference type="ChEBI" id="CHEBI:30616"/>
        <dbReference type="ChEBI" id="CHEBI:46858"/>
        <dbReference type="ChEBI" id="CHEBI:61978"/>
        <dbReference type="ChEBI" id="CHEBI:456216"/>
        <dbReference type="EC" id="2.7.10.2"/>
    </reaction>
</comment>
<dbReference type="CDD" id="cd00192">
    <property type="entry name" value="PTKc"/>
    <property type="match status" value="1"/>
</dbReference>
<dbReference type="PROSITE" id="PS00107">
    <property type="entry name" value="PROTEIN_KINASE_ATP"/>
    <property type="match status" value="1"/>
</dbReference>
<organism evidence="12 13">
    <name type="scientific">Pristionchus mayeri</name>
    <dbReference type="NCBI Taxonomy" id="1317129"/>
    <lineage>
        <taxon>Eukaryota</taxon>
        <taxon>Metazoa</taxon>
        <taxon>Ecdysozoa</taxon>
        <taxon>Nematoda</taxon>
        <taxon>Chromadorea</taxon>
        <taxon>Rhabditida</taxon>
        <taxon>Rhabditina</taxon>
        <taxon>Diplogasteromorpha</taxon>
        <taxon>Diplogasteroidea</taxon>
        <taxon>Neodiplogasteridae</taxon>
        <taxon>Pristionchus</taxon>
    </lineage>
</organism>
<evidence type="ECO:0000256" key="9">
    <source>
        <dbReference type="RuleBase" id="RU362096"/>
    </source>
</evidence>
<dbReference type="InterPro" id="IPR001245">
    <property type="entry name" value="Ser-Thr/Tyr_kinase_cat_dom"/>
</dbReference>
<dbReference type="InterPro" id="IPR017441">
    <property type="entry name" value="Protein_kinase_ATP_BS"/>
</dbReference>
<reference evidence="13" key="1">
    <citation type="submission" date="2022-10" db="EMBL/GenBank/DDBJ databases">
        <title>Genome assembly of Pristionchus species.</title>
        <authorList>
            <person name="Yoshida K."/>
            <person name="Sommer R.J."/>
        </authorList>
    </citation>
    <scope>NUCLEOTIDE SEQUENCE [LARGE SCALE GENOMIC DNA]</scope>
    <source>
        <strain evidence="13">RS5460</strain>
    </source>
</reference>
<dbReference type="PROSITE" id="PS50001">
    <property type="entry name" value="SH2"/>
    <property type="match status" value="1"/>
</dbReference>
<dbReference type="InterPro" id="IPR050198">
    <property type="entry name" value="Non-receptor_tyrosine_kinases"/>
</dbReference>
<dbReference type="CDD" id="cd10361">
    <property type="entry name" value="SH2_Fps_family"/>
    <property type="match status" value="1"/>
</dbReference>
<evidence type="ECO:0000256" key="2">
    <source>
        <dbReference type="ARBA" id="ARBA00022741"/>
    </source>
</evidence>
<keyword evidence="5 9" id="KW-0829">Tyrosine-protein kinase</keyword>
<dbReference type="EC" id="2.7.10.2" evidence="9"/>
<keyword evidence="2 8" id="KW-0547">Nucleotide-binding</keyword>
<dbReference type="InterPro" id="IPR000980">
    <property type="entry name" value="SH2"/>
</dbReference>
<dbReference type="InterPro" id="IPR020635">
    <property type="entry name" value="Tyr_kinase_cat_dom"/>
</dbReference>
<dbReference type="PROSITE" id="PS50011">
    <property type="entry name" value="PROTEIN_KINASE_DOM"/>
    <property type="match status" value="1"/>
</dbReference>
<dbReference type="Gene3D" id="1.10.510.10">
    <property type="entry name" value="Transferase(Phosphotransferase) domain 1"/>
    <property type="match status" value="1"/>
</dbReference>
<dbReference type="GO" id="GO:0005524">
    <property type="term" value="F:ATP binding"/>
    <property type="evidence" value="ECO:0007669"/>
    <property type="project" value="UniProtKB-UniRule"/>
</dbReference>
<evidence type="ECO:0000313" key="13">
    <source>
        <dbReference type="Proteomes" id="UP001328107"/>
    </source>
</evidence>
<dbReference type="PRINTS" id="PR00109">
    <property type="entry name" value="TYRKINASE"/>
</dbReference>
<keyword evidence="4 8" id="KW-0067">ATP-binding</keyword>
<keyword evidence="13" id="KW-1185">Reference proteome</keyword>
<proteinExistence type="inferred from homology"/>
<feature type="domain" description="SH2" evidence="10">
    <location>
        <begin position="12"/>
        <end position="109"/>
    </location>
</feature>
<evidence type="ECO:0000256" key="4">
    <source>
        <dbReference type="ARBA" id="ARBA00022840"/>
    </source>
</evidence>
<comment type="caution">
    <text evidence="12">The sequence shown here is derived from an EMBL/GenBank/DDBJ whole genome shotgun (WGS) entry which is preliminary data.</text>
</comment>
<dbReference type="InterPro" id="IPR008266">
    <property type="entry name" value="Tyr_kinase_AS"/>
</dbReference>